<sequence length="110" mass="12205">MGTTHALGIVVCCLHTCGSAPCWDTIDANRGGKQGAREVNGLWKRERRERVRVLHQEDGRGFGTVPLAGKYGDMHRMAYSENPNSSSWPWFGNLDARFSLNSAISDLEII</sequence>
<evidence type="ECO:0000313" key="2">
    <source>
        <dbReference type="EMBL" id="TEB37427.1"/>
    </source>
</evidence>
<keyword evidence="3" id="KW-1185">Reference proteome</keyword>
<dbReference type="AlphaFoldDB" id="A0A4Y7TTC2"/>
<comment type="caution">
    <text evidence="2">The sequence shown here is derived from an EMBL/GenBank/DDBJ whole genome shotgun (WGS) entry which is preliminary data.</text>
</comment>
<evidence type="ECO:0000256" key="1">
    <source>
        <dbReference type="SAM" id="SignalP"/>
    </source>
</evidence>
<gene>
    <name evidence="2" type="ORF">FA13DRAFT_906126</name>
</gene>
<proteinExistence type="predicted"/>
<dbReference type="Proteomes" id="UP000298030">
    <property type="component" value="Unassembled WGS sequence"/>
</dbReference>
<organism evidence="2 3">
    <name type="scientific">Coprinellus micaceus</name>
    <name type="common">Glistening ink-cap mushroom</name>
    <name type="synonym">Coprinus micaceus</name>
    <dbReference type="NCBI Taxonomy" id="71717"/>
    <lineage>
        <taxon>Eukaryota</taxon>
        <taxon>Fungi</taxon>
        <taxon>Dikarya</taxon>
        <taxon>Basidiomycota</taxon>
        <taxon>Agaricomycotina</taxon>
        <taxon>Agaricomycetes</taxon>
        <taxon>Agaricomycetidae</taxon>
        <taxon>Agaricales</taxon>
        <taxon>Agaricineae</taxon>
        <taxon>Psathyrellaceae</taxon>
        <taxon>Coprinellus</taxon>
    </lineage>
</organism>
<reference evidence="2 3" key="1">
    <citation type="journal article" date="2019" name="Nat. Ecol. Evol.">
        <title>Megaphylogeny resolves global patterns of mushroom evolution.</title>
        <authorList>
            <person name="Varga T."/>
            <person name="Krizsan K."/>
            <person name="Foldi C."/>
            <person name="Dima B."/>
            <person name="Sanchez-Garcia M."/>
            <person name="Sanchez-Ramirez S."/>
            <person name="Szollosi G.J."/>
            <person name="Szarkandi J.G."/>
            <person name="Papp V."/>
            <person name="Albert L."/>
            <person name="Andreopoulos W."/>
            <person name="Angelini C."/>
            <person name="Antonin V."/>
            <person name="Barry K.W."/>
            <person name="Bougher N.L."/>
            <person name="Buchanan P."/>
            <person name="Buyck B."/>
            <person name="Bense V."/>
            <person name="Catcheside P."/>
            <person name="Chovatia M."/>
            <person name="Cooper J."/>
            <person name="Damon W."/>
            <person name="Desjardin D."/>
            <person name="Finy P."/>
            <person name="Geml J."/>
            <person name="Haridas S."/>
            <person name="Hughes K."/>
            <person name="Justo A."/>
            <person name="Karasinski D."/>
            <person name="Kautmanova I."/>
            <person name="Kiss B."/>
            <person name="Kocsube S."/>
            <person name="Kotiranta H."/>
            <person name="LaButti K.M."/>
            <person name="Lechner B.E."/>
            <person name="Liimatainen K."/>
            <person name="Lipzen A."/>
            <person name="Lukacs Z."/>
            <person name="Mihaltcheva S."/>
            <person name="Morgado L.N."/>
            <person name="Niskanen T."/>
            <person name="Noordeloos M.E."/>
            <person name="Ohm R.A."/>
            <person name="Ortiz-Santana B."/>
            <person name="Ovrebo C."/>
            <person name="Racz N."/>
            <person name="Riley R."/>
            <person name="Savchenko A."/>
            <person name="Shiryaev A."/>
            <person name="Soop K."/>
            <person name="Spirin V."/>
            <person name="Szebenyi C."/>
            <person name="Tomsovsky M."/>
            <person name="Tulloss R.E."/>
            <person name="Uehling J."/>
            <person name="Grigoriev I.V."/>
            <person name="Vagvolgyi C."/>
            <person name="Papp T."/>
            <person name="Martin F.M."/>
            <person name="Miettinen O."/>
            <person name="Hibbett D.S."/>
            <person name="Nagy L.G."/>
        </authorList>
    </citation>
    <scope>NUCLEOTIDE SEQUENCE [LARGE SCALE GENOMIC DNA]</scope>
    <source>
        <strain evidence="2 3">FP101781</strain>
    </source>
</reference>
<feature type="chain" id="PRO_5021385020" description="Secreted protein" evidence="1">
    <location>
        <begin position="20"/>
        <end position="110"/>
    </location>
</feature>
<feature type="signal peptide" evidence="1">
    <location>
        <begin position="1"/>
        <end position="19"/>
    </location>
</feature>
<accession>A0A4Y7TTC2</accession>
<evidence type="ECO:0000313" key="3">
    <source>
        <dbReference type="Proteomes" id="UP000298030"/>
    </source>
</evidence>
<dbReference type="EMBL" id="QPFP01000004">
    <property type="protein sequence ID" value="TEB37427.1"/>
    <property type="molecule type" value="Genomic_DNA"/>
</dbReference>
<keyword evidence="1" id="KW-0732">Signal</keyword>
<name>A0A4Y7TTC2_COPMI</name>
<evidence type="ECO:0008006" key="4">
    <source>
        <dbReference type="Google" id="ProtNLM"/>
    </source>
</evidence>
<protein>
    <recommendedName>
        <fullName evidence="4">Secreted protein</fullName>
    </recommendedName>
</protein>